<comment type="caution">
    <text evidence="1">The sequence shown here is derived from an EMBL/GenBank/DDBJ whole genome shotgun (WGS) entry which is preliminary data.</text>
</comment>
<dbReference type="EMBL" id="JAKJXP020000034">
    <property type="protein sequence ID" value="KAK7752861.1"/>
    <property type="molecule type" value="Genomic_DNA"/>
</dbReference>
<protein>
    <submittedName>
        <fullName evidence="1">Uncharacterized protein</fullName>
    </submittedName>
</protein>
<dbReference type="PANTHER" id="PTHR35896:SF3">
    <property type="entry name" value="MAJOR FACILITATOR SUPERFAMILY TRANSPORTER"/>
    <property type="match status" value="1"/>
</dbReference>
<dbReference type="AlphaFoldDB" id="A0AAN9URW0"/>
<dbReference type="InterPro" id="IPR053008">
    <property type="entry name" value="Phomopsin_biosynth_assoc"/>
</dbReference>
<dbReference type="Proteomes" id="UP001320420">
    <property type="component" value="Unassembled WGS sequence"/>
</dbReference>
<dbReference type="PANTHER" id="PTHR35896">
    <property type="entry name" value="IG-LIKE DOMAIN-CONTAINING PROTEIN"/>
    <property type="match status" value="1"/>
</dbReference>
<accession>A0AAN9URW0</accession>
<keyword evidence="2" id="KW-1185">Reference proteome</keyword>
<gene>
    <name evidence="1" type="ORF">SLS62_005203</name>
</gene>
<proteinExistence type="predicted"/>
<name>A0AAN9URW0_9PEZI</name>
<evidence type="ECO:0000313" key="2">
    <source>
        <dbReference type="Proteomes" id="UP001320420"/>
    </source>
</evidence>
<sequence>MSCGSSIAESRSLGCKYDILSNHWVPAPCMDEGSVEVYQADRSWFGYVDENRTQRIDSIEAMGNVEVYYTNMRDHIVHCAALWKKQFKAFFEERIYYDSLILDPQHTYHCADFLVDMTDKGPDFRKIPIKVEVGHAGCWVREGGCNHAKDYHEGDGVQKS</sequence>
<organism evidence="1 2">
    <name type="scientific">Diatrype stigma</name>
    <dbReference type="NCBI Taxonomy" id="117547"/>
    <lineage>
        <taxon>Eukaryota</taxon>
        <taxon>Fungi</taxon>
        <taxon>Dikarya</taxon>
        <taxon>Ascomycota</taxon>
        <taxon>Pezizomycotina</taxon>
        <taxon>Sordariomycetes</taxon>
        <taxon>Xylariomycetidae</taxon>
        <taxon>Xylariales</taxon>
        <taxon>Diatrypaceae</taxon>
        <taxon>Diatrype</taxon>
    </lineage>
</organism>
<reference evidence="1 2" key="1">
    <citation type="submission" date="2024-02" db="EMBL/GenBank/DDBJ databases">
        <title>De novo assembly and annotation of 12 fungi associated with fruit tree decline syndrome in Ontario, Canada.</title>
        <authorList>
            <person name="Sulman M."/>
            <person name="Ellouze W."/>
            <person name="Ilyukhin E."/>
        </authorList>
    </citation>
    <scope>NUCLEOTIDE SEQUENCE [LARGE SCALE GENOMIC DNA]</scope>
    <source>
        <strain evidence="1 2">M11/M66-122</strain>
    </source>
</reference>
<evidence type="ECO:0000313" key="1">
    <source>
        <dbReference type="EMBL" id="KAK7752861.1"/>
    </source>
</evidence>